<accession>A0A517YTJ9</accession>
<reference evidence="1 2" key="1">
    <citation type="submission" date="2019-02" db="EMBL/GenBank/DDBJ databases">
        <title>Deep-cultivation of Planctomycetes and their phenomic and genomic characterization uncovers novel biology.</title>
        <authorList>
            <person name="Wiegand S."/>
            <person name="Jogler M."/>
            <person name="Boedeker C."/>
            <person name="Pinto D."/>
            <person name="Vollmers J."/>
            <person name="Rivas-Marin E."/>
            <person name="Kohn T."/>
            <person name="Peeters S.H."/>
            <person name="Heuer A."/>
            <person name="Rast P."/>
            <person name="Oberbeckmann S."/>
            <person name="Bunk B."/>
            <person name="Jeske O."/>
            <person name="Meyerdierks A."/>
            <person name="Storesund J.E."/>
            <person name="Kallscheuer N."/>
            <person name="Luecker S."/>
            <person name="Lage O.M."/>
            <person name="Pohl T."/>
            <person name="Merkel B.J."/>
            <person name="Hornburger P."/>
            <person name="Mueller R.-W."/>
            <person name="Bruemmer F."/>
            <person name="Labrenz M."/>
            <person name="Spormann A.M."/>
            <person name="Op den Camp H."/>
            <person name="Overmann J."/>
            <person name="Amann R."/>
            <person name="Jetten M.S.M."/>
            <person name="Mascher T."/>
            <person name="Medema M.H."/>
            <person name="Devos D.P."/>
            <person name="Kaster A.-K."/>
            <person name="Ovreas L."/>
            <person name="Rohde M."/>
            <person name="Galperin M.Y."/>
            <person name="Jogler C."/>
        </authorList>
    </citation>
    <scope>NUCLEOTIDE SEQUENCE [LARGE SCALE GENOMIC DNA]</scope>
    <source>
        <strain evidence="1 2">KS4</strain>
    </source>
</reference>
<name>A0A517YTJ9_9BACT</name>
<evidence type="ECO:0000313" key="1">
    <source>
        <dbReference type="EMBL" id="QDU33556.1"/>
    </source>
</evidence>
<proteinExistence type="predicted"/>
<dbReference type="InterPro" id="IPR027417">
    <property type="entry name" value="P-loop_NTPase"/>
</dbReference>
<dbReference type="EMBL" id="CP036425">
    <property type="protein sequence ID" value="QDU33556.1"/>
    <property type="molecule type" value="Genomic_DNA"/>
</dbReference>
<organism evidence="1 2">
    <name type="scientific">Poriferisphaera corsica</name>
    <dbReference type="NCBI Taxonomy" id="2528020"/>
    <lineage>
        <taxon>Bacteria</taxon>
        <taxon>Pseudomonadati</taxon>
        <taxon>Planctomycetota</taxon>
        <taxon>Phycisphaerae</taxon>
        <taxon>Phycisphaerales</taxon>
        <taxon>Phycisphaeraceae</taxon>
        <taxon>Poriferisphaera</taxon>
    </lineage>
</organism>
<dbReference type="Proteomes" id="UP000317369">
    <property type="component" value="Chromosome"/>
</dbReference>
<protein>
    <submittedName>
        <fullName evidence="1">Uncharacterized protein</fullName>
    </submittedName>
</protein>
<gene>
    <name evidence="1" type="ORF">KS4_16070</name>
</gene>
<evidence type="ECO:0000313" key="2">
    <source>
        <dbReference type="Proteomes" id="UP000317369"/>
    </source>
</evidence>
<dbReference type="Gene3D" id="3.40.50.300">
    <property type="entry name" value="P-loop containing nucleotide triphosphate hydrolases"/>
    <property type="match status" value="1"/>
</dbReference>
<sequence length="122" mass="13417">MTSSFDEFEKVFWANHGLAVVVDEAMNIFDGETALRAKRMLTEGRHQAHVVHLVAQRAVDQLNATARQQADTAFIFRIAEADAKSLAGQFGIPALAQAHLLPQYHYFAVGPCGYCKLGETTP</sequence>
<dbReference type="AlphaFoldDB" id="A0A517YTJ9"/>
<dbReference type="KEGG" id="pcor:KS4_16070"/>
<keyword evidence="2" id="KW-1185">Reference proteome</keyword>